<dbReference type="InterPro" id="IPR050177">
    <property type="entry name" value="Lipid_A_modif_metabolic_enz"/>
</dbReference>
<evidence type="ECO:0000259" key="1">
    <source>
        <dbReference type="Pfam" id="PF01370"/>
    </source>
</evidence>
<dbReference type="HOGENOM" id="CLU_007383_6_1_4"/>
<dbReference type="CDD" id="cd05232">
    <property type="entry name" value="UDP_G4E_4_SDR_e"/>
    <property type="match status" value="1"/>
</dbReference>
<dbReference type="Gene3D" id="3.40.50.720">
    <property type="entry name" value="NAD(P)-binding Rossmann-like Domain"/>
    <property type="match status" value="1"/>
</dbReference>
<sequence>MSRVIVTGANGFVGRALCRALLAAGHEVTGLVRRRGVCAEGVSEWVHEADDFDGVADRWPTGLQVDAVVHLAARVHMMRDRSPDPDAAFRASNVAATMRVARAAQQQGARRFVFLSSVKAIAESDGGTPLCENSTPAPQDAYGRSKLEAERALEQLRDELSFDTVIVRPPLVYGPGVRANFLSLMRAVSRGVPLPLGAVRARRSMVYVDNLADAVMRCVTEPAATNGCFHVADSDMPPTIAELLDDIGHHLGRPARLLPVPERLLRVAGALTGRAAQIDRLTSDLRLDTTHIRTVLDWRPPRSSEEGLAETACWFKSLGRR</sequence>
<dbReference type="AlphaFoldDB" id="A0A0E1W594"/>
<dbReference type="RefSeq" id="WP_004527594.1">
    <property type="nucleotide sequence ID" value="NZ_CM000832.1"/>
</dbReference>
<protein>
    <submittedName>
        <fullName evidence="2">NAD-dependent epimerase/dehydratase family protein</fullName>
    </submittedName>
</protein>
<proteinExistence type="predicted"/>
<name>A0A0E1W594_BURPE</name>
<dbReference type="SUPFAM" id="SSF51735">
    <property type="entry name" value="NAD(P)-binding Rossmann-fold domains"/>
    <property type="match status" value="1"/>
</dbReference>
<dbReference type="Proteomes" id="UP000001812">
    <property type="component" value="Chromosome I"/>
</dbReference>
<dbReference type="EMBL" id="CM000832">
    <property type="protein sequence ID" value="EET07451.1"/>
    <property type="molecule type" value="Genomic_DNA"/>
</dbReference>
<dbReference type="InterPro" id="IPR036291">
    <property type="entry name" value="NAD(P)-bd_dom_sf"/>
</dbReference>
<reference evidence="2" key="1">
    <citation type="submission" date="2009-05" db="EMBL/GenBank/DDBJ databases">
        <authorList>
            <person name="Harkins D.M."/>
            <person name="DeShazer D."/>
            <person name="Woods D.E."/>
            <person name="Brinkac L.M."/>
            <person name="Brown K.A."/>
            <person name="Hung G.C."/>
            <person name="Tuanyok A."/>
            <person name="Zhang B."/>
            <person name="Nierman W.C."/>
        </authorList>
    </citation>
    <scope>NUCLEOTIDE SEQUENCE [LARGE SCALE GENOMIC DNA]</scope>
    <source>
        <strain evidence="2">1710a</strain>
    </source>
</reference>
<dbReference type="PANTHER" id="PTHR43245">
    <property type="entry name" value="BIFUNCTIONAL POLYMYXIN RESISTANCE PROTEIN ARNA"/>
    <property type="match status" value="1"/>
</dbReference>
<feature type="domain" description="NAD-dependent epimerase/dehydratase" evidence="1">
    <location>
        <begin position="4"/>
        <end position="224"/>
    </location>
</feature>
<organism evidence="2">
    <name type="scientific">Burkholderia pseudomallei 1710a</name>
    <dbReference type="NCBI Taxonomy" id="320371"/>
    <lineage>
        <taxon>Bacteria</taxon>
        <taxon>Pseudomonadati</taxon>
        <taxon>Pseudomonadota</taxon>
        <taxon>Betaproteobacteria</taxon>
        <taxon>Burkholderiales</taxon>
        <taxon>Burkholderiaceae</taxon>
        <taxon>Burkholderia</taxon>
        <taxon>pseudomallei group</taxon>
    </lineage>
</organism>
<dbReference type="Pfam" id="PF01370">
    <property type="entry name" value="Epimerase"/>
    <property type="match status" value="1"/>
</dbReference>
<evidence type="ECO:0000313" key="2">
    <source>
        <dbReference type="EMBL" id="EET07451.1"/>
    </source>
</evidence>
<accession>A0A0E1W594</accession>
<dbReference type="InterPro" id="IPR001509">
    <property type="entry name" value="Epimerase_deHydtase"/>
</dbReference>
<dbReference type="PANTHER" id="PTHR43245:SF58">
    <property type="entry name" value="BLL5923 PROTEIN"/>
    <property type="match status" value="1"/>
</dbReference>
<gene>
    <name evidence="2" type="ORF">BURPS1710A_3620</name>
</gene>